<evidence type="ECO:0000313" key="1">
    <source>
        <dbReference type="EMBL" id="MPC09495.1"/>
    </source>
</evidence>
<proteinExistence type="predicted"/>
<keyword evidence="2" id="KW-1185">Reference proteome</keyword>
<dbReference type="OrthoDB" id="6379915at2759"/>
<sequence>MSSNSTIAHNLDTCYGKGSPSSIHYVHVSHTSSVTYGRKSAAHDLVAMRLRLGYRYYWEVSGAAAVPCKLCHSPAGHTLAHYVMKCPLLVHFRPHGNWDLPPMISWFFNNDIIPAILKDFPLFAPPL</sequence>
<gene>
    <name evidence="1" type="ORF">E2C01_002108</name>
</gene>
<reference evidence="1 2" key="1">
    <citation type="submission" date="2019-05" db="EMBL/GenBank/DDBJ databases">
        <title>Another draft genome of Portunus trituberculatus and its Hox gene families provides insights of decapod evolution.</title>
        <authorList>
            <person name="Jeong J.-H."/>
            <person name="Song I."/>
            <person name="Kim S."/>
            <person name="Choi T."/>
            <person name="Kim D."/>
            <person name="Ryu S."/>
            <person name="Kim W."/>
        </authorList>
    </citation>
    <scope>NUCLEOTIDE SEQUENCE [LARGE SCALE GENOMIC DNA]</scope>
    <source>
        <tissue evidence="1">Muscle</tissue>
    </source>
</reference>
<name>A0A5B7CJP1_PORTR</name>
<comment type="caution">
    <text evidence="1">The sequence shown here is derived from an EMBL/GenBank/DDBJ whole genome shotgun (WGS) entry which is preliminary data.</text>
</comment>
<protein>
    <submittedName>
        <fullName evidence="1">Uncharacterized protein</fullName>
    </submittedName>
</protein>
<evidence type="ECO:0000313" key="2">
    <source>
        <dbReference type="Proteomes" id="UP000324222"/>
    </source>
</evidence>
<dbReference type="Proteomes" id="UP000324222">
    <property type="component" value="Unassembled WGS sequence"/>
</dbReference>
<organism evidence="1 2">
    <name type="scientific">Portunus trituberculatus</name>
    <name type="common">Swimming crab</name>
    <name type="synonym">Neptunus trituberculatus</name>
    <dbReference type="NCBI Taxonomy" id="210409"/>
    <lineage>
        <taxon>Eukaryota</taxon>
        <taxon>Metazoa</taxon>
        <taxon>Ecdysozoa</taxon>
        <taxon>Arthropoda</taxon>
        <taxon>Crustacea</taxon>
        <taxon>Multicrustacea</taxon>
        <taxon>Malacostraca</taxon>
        <taxon>Eumalacostraca</taxon>
        <taxon>Eucarida</taxon>
        <taxon>Decapoda</taxon>
        <taxon>Pleocyemata</taxon>
        <taxon>Brachyura</taxon>
        <taxon>Eubrachyura</taxon>
        <taxon>Portunoidea</taxon>
        <taxon>Portunidae</taxon>
        <taxon>Portuninae</taxon>
        <taxon>Portunus</taxon>
    </lineage>
</organism>
<dbReference type="AlphaFoldDB" id="A0A5B7CJP1"/>
<dbReference type="EMBL" id="VSRR010000072">
    <property type="protein sequence ID" value="MPC09495.1"/>
    <property type="molecule type" value="Genomic_DNA"/>
</dbReference>
<accession>A0A5B7CJP1</accession>